<feature type="compositionally biased region" description="Polar residues" evidence="1">
    <location>
        <begin position="167"/>
        <end position="178"/>
    </location>
</feature>
<evidence type="ECO:0000256" key="1">
    <source>
        <dbReference type="SAM" id="MobiDB-lite"/>
    </source>
</evidence>
<reference evidence="2 3" key="1">
    <citation type="journal article" date="2014" name="Nat. Genet.">
        <title>Genome and transcriptome of the porcine whipworm Trichuris suis.</title>
        <authorList>
            <person name="Jex A.R."/>
            <person name="Nejsum P."/>
            <person name="Schwarz E.M."/>
            <person name="Hu L."/>
            <person name="Young N.D."/>
            <person name="Hall R.S."/>
            <person name="Korhonen P.K."/>
            <person name="Liao S."/>
            <person name="Thamsborg S."/>
            <person name="Xia J."/>
            <person name="Xu P."/>
            <person name="Wang S."/>
            <person name="Scheerlinck J.P."/>
            <person name="Hofmann A."/>
            <person name="Sternberg P.W."/>
            <person name="Wang J."/>
            <person name="Gasser R.B."/>
        </authorList>
    </citation>
    <scope>NUCLEOTIDE SEQUENCE [LARGE SCALE GENOMIC DNA]</scope>
    <source>
        <strain evidence="2">DCEP-RM93M</strain>
    </source>
</reference>
<proteinExistence type="predicted"/>
<accession>A0A085MFD2</accession>
<organism evidence="2 3">
    <name type="scientific">Trichuris suis</name>
    <name type="common">pig whipworm</name>
    <dbReference type="NCBI Taxonomy" id="68888"/>
    <lineage>
        <taxon>Eukaryota</taxon>
        <taxon>Metazoa</taxon>
        <taxon>Ecdysozoa</taxon>
        <taxon>Nematoda</taxon>
        <taxon>Enoplea</taxon>
        <taxon>Dorylaimia</taxon>
        <taxon>Trichinellida</taxon>
        <taxon>Trichuridae</taxon>
        <taxon>Trichuris</taxon>
    </lineage>
</organism>
<dbReference type="AlphaFoldDB" id="A0A085MFD2"/>
<gene>
    <name evidence="2" type="ORF">M513_03052</name>
</gene>
<sequence>MVKELEHASCSLRRGLIDVRCMFCRHTCVLDITSIHRTVELAFFYVWQPFPSFLGQRRCVSFCSCRTCLRSGPVAPSQSSIIEVTLLDIRWKLNKRVNTQADQREGRRDGLATRRLGTEDGLRSGVLDRAASRRPSVRIKSGVNMVAVKELAVTRLVKEGRKGGKAETQQAKVPASLQ</sequence>
<name>A0A085MFD2_9BILA</name>
<dbReference type="EMBL" id="KL363196">
    <property type="protein sequence ID" value="KFD55928.1"/>
    <property type="molecule type" value="Genomic_DNA"/>
</dbReference>
<evidence type="ECO:0000313" key="3">
    <source>
        <dbReference type="Proteomes" id="UP000030764"/>
    </source>
</evidence>
<protein>
    <submittedName>
        <fullName evidence="2">Uncharacterized protein</fullName>
    </submittedName>
</protein>
<dbReference type="Proteomes" id="UP000030764">
    <property type="component" value="Unassembled WGS sequence"/>
</dbReference>
<keyword evidence="3" id="KW-1185">Reference proteome</keyword>
<evidence type="ECO:0000313" key="2">
    <source>
        <dbReference type="EMBL" id="KFD55928.1"/>
    </source>
</evidence>
<feature type="region of interest" description="Disordered" evidence="1">
    <location>
        <begin position="159"/>
        <end position="178"/>
    </location>
</feature>